<keyword evidence="1" id="KW-0732">Signal</keyword>
<feature type="chain" id="PRO_5046158456" description="Lipoprotein" evidence="1">
    <location>
        <begin position="19"/>
        <end position="149"/>
    </location>
</feature>
<protein>
    <recommendedName>
        <fullName evidence="4">Lipoprotein</fullName>
    </recommendedName>
</protein>
<proteinExistence type="predicted"/>
<dbReference type="EMBL" id="JAROCA020000001">
    <property type="protein sequence ID" value="MDY0406274.1"/>
    <property type="molecule type" value="Genomic_DNA"/>
</dbReference>
<name>A0ABU5CKD2_9BACI</name>
<reference evidence="2 3" key="1">
    <citation type="submission" date="2023-10" db="EMBL/GenBank/DDBJ databases">
        <title>179-bfca-hs.</title>
        <authorList>
            <person name="Miliotis G."/>
            <person name="Sengupta P."/>
            <person name="Hameed A."/>
            <person name="Chuvochina M."/>
            <person name="Mcdonagh F."/>
            <person name="Simpson A.C."/>
            <person name="Singh N.K."/>
            <person name="Rekha P.D."/>
            <person name="Raman K."/>
            <person name="Hugenholtz P."/>
            <person name="Venkateswaran K."/>
        </authorList>
    </citation>
    <scope>NUCLEOTIDE SEQUENCE [LARGE SCALE GENOMIC DNA]</scope>
    <source>
        <strain evidence="2 3">179-BFC-A-HS</strain>
    </source>
</reference>
<dbReference type="PROSITE" id="PS51257">
    <property type="entry name" value="PROKAR_LIPOPROTEIN"/>
    <property type="match status" value="1"/>
</dbReference>
<evidence type="ECO:0000313" key="3">
    <source>
        <dbReference type="Proteomes" id="UP001228376"/>
    </source>
</evidence>
<feature type="signal peptide" evidence="1">
    <location>
        <begin position="1"/>
        <end position="18"/>
    </location>
</feature>
<evidence type="ECO:0000313" key="2">
    <source>
        <dbReference type="EMBL" id="MDY0406274.1"/>
    </source>
</evidence>
<evidence type="ECO:0000256" key="1">
    <source>
        <dbReference type="SAM" id="SignalP"/>
    </source>
</evidence>
<comment type="caution">
    <text evidence="2">The sequence shown here is derived from an EMBL/GenBank/DDBJ whole genome shotgun (WGS) entry which is preliminary data.</text>
</comment>
<gene>
    <name evidence="2" type="ORF">P5G51_013515</name>
</gene>
<sequence length="149" mass="17187">MKKISAIFISLIACIVMTSCVEQNNPDKIKQEPTESTKLYQSIEDYHEEIGKRTVITKPTFHISDKKLQIQFDILYPDDLEQKFKHTKKNFYYAIKGVAGQDKLDPWIEKSHLPVYANNLDAMPKGKNGYKYHVTIPLKKQPSEAGKKN</sequence>
<organism evidence="2 3">
    <name type="scientific">Tigheibacillus jepli</name>
    <dbReference type="NCBI Taxonomy" id="3035914"/>
    <lineage>
        <taxon>Bacteria</taxon>
        <taxon>Bacillati</taxon>
        <taxon>Bacillota</taxon>
        <taxon>Bacilli</taxon>
        <taxon>Bacillales</taxon>
        <taxon>Bacillaceae</taxon>
        <taxon>Tigheibacillus</taxon>
    </lineage>
</organism>
<keyword evidence="3" id="KW-1185">Reference proteome</keyword>
<dbReference type="RefSeq" id="WP_320384756.1">
    <property type="nucleotide sequence ID" value="NZ_JAROCA020000001.1"/>
</dbReference>
<evidence type="ECO:0008006" key="4">
    <source>
        <dbReference type="Google" id="ProtNLM"/>
    </source>
</evidence>
<accession>A0ABU5CKD2</accession>
<dbReference type="Proteomes" id="UP001228376">
    <property type="component" value="Unassembled WGS sequence"/>
</dbReference>